<evidence type="ECO:0000313" key="2">
    <source>
        <dbReference type="Proteomes" id="UP001597389"/>
    </source>
</evidence>
<evidence type="ECO:0000313" key="1">
    <source>
        <dbReference type="EMBL" id="MFD2158494.1"/>
    </source>
</evidence>
<dbReference type="RefSeq" id="WP_377177746.1">
    <property type="nucleotide sequence ID" value="NZ_JBHUJB010000027.1"/>
</dbReference>
<reference evidence="2" key="1">
    <citation type="journal article" date="2019" name="Int. J. Syst. Evol. Microbiol.">
        <title>The Global Catalogue of Microorganisms (GCM) 10K type strain sequencing project: providing services to taxonomists for standard genome sequencing and annotation.</title>
        <authorList>
            <consortium name="The Broad Institute Genomics Platform"/>
            <consortium name="The Broad Institute Genome Sequencing Center for Infectious Disease"/>
            <person name="Wu L."/>
            <person name="Ma J."/>
        </authorList>
    </citation>
    <scope>NUCLEOTIDE SEQUENCE [LARGE SCALE GENOMIC DNA]</scope>
    <source>
        <strain evidence="2">CCUG 57942</strain>
    </source>
</reference>
<sequence>MKLLTILVPILILSSCNRLSHDKSESIRAWSISPEVNKRQNSASFSFQKSNGSLIVVSTSALSVKSGGMCYSGEPIAPTGFYVYPGGHKVSSIDLALELIDKIDGLDFPDLNSSLISN</sequence>
<accession>A0ABW4Z933</accession>
<protein>
    <submittedName>
        <fullName evidence="1">Uncharacterized protein</fullName>
    </submittedName>
</protein>
<dbReference type="PROSITE" id="PS51257">
    <property type="entry name" value="PROKAR_LIPOPROTEIN"/>
    <property type="match status" value="1"/>
</dbReference>
<gene>
    <name evidence="1" type="ORF">ACFSW8_06260</name>
</gene>
<dbReference type="Proteomes" id="UP001597389">
    <property type="component" value="Unassembled WGS sequence"/>
</dbReference>
<keyword evidence="2" id="KW-1185">Reference proteome</keyword>
<dbReference type="EMBL" id="JBHUJB010000027">
    <property type="protein sequence ID" value="MFD2158494.1"/>
    <property type="molecule type" value="Genomic_DNA"/>
</dbReference>
<organism evidence="1 2">
    <name type="scientific">Rubritalea tangerina</name>
    <dbReference type="NCBI Taxonomy" id="430798"/>
    <lineage>
        <taxon>Bacteria</taxon>
        <taxon>Pseudomonadati</taxon>
        <taxon>Verrucomicrobiota</taxon>
        <taxon>Verrucomicrobiia</taxon>
        <taxon>Verrucomicrobiales</taxon>
        <taxon>Rubritaleaceae</taxon>
        <taxon>Rubritalea</taxon>
    </lineage>
</organism>
<name>A0ABW4Z933_9BACT</name>
<proteinExistence type="predicted"/>
<comment type="caution">
    <text evidence="1">The sequence shown here is derived from an EMBL/GenBank/DDBJ whole genome shotgun (WGS) entry which is preliminary data.</text>
</comment>